<dbReference type="EMBL" id="BAABWH010000005">
    <property type="protein sequence ID" value="GAA6146069.1"/>
    <property type="molecule type" value="Genomic_DNA"/>
</dbReference>
<dbReference type="Gene3D" id="3.30.420.40">
    <property type="match status" value="2"/>
</dbReference>
<dbReference type="PANTHER" id="PTHR18964:SF174">
    <property type="entry name" value="D-ALLOSE KINASE-RELATED"/>
    <property type="match status" value="1"/>
</dbReference>
<organism evidence="1 2">
    <name type="scientific">Thalassolituus maritimus</name>
    <dbReference type="NCBI Taxonomy" id="484498"/>
    <lineage>
        <taxon>Bacteria</taxon>
        <taxon>Pseudomonadati</taxon>
        <taxon>Pseudomonadota</taxon>
        <taxon>Gammaproteobacteria</taxon>
        <taxon>Oceanospirillales</taxon>
        <taxon>Oceanospirillaceae</taxon>
        <taxon>Thalassolituus</taxon>
    </lineage>
</organism>
<dbReference type="InterPro" id="IPR043129">
    <property type="entry name" value="ATPase_NBD"/>
</dbReference>
<dbReference type="RefSeq" id="WP_353295228.1">
    <property type="nucleotide sequence ID" value="NZ_BAABWH010000005.1"/>
</dbReference>
<comment type="caution">
    <text evidence="1">The sequence shown here is derived from an EMBL/GenBank/DDBJ whole genome shotgun (WGS) entry which is preliminary data.</text>
</comment>
<gene>
    <name evidence="1" type="ORF">NBRC116585_21870</name>
</gene>
<evidence type="ECO:0000313" key="1">
    <source>
        <dbReference type="EMBL" id="GAA6146069.1"/>
    </source>
</evidence>
<dbReference type="Pfam" id="PF00480">
    <property type="entry name" value="ROK"/>
    <property type="match status" value="1"/>
</dbReference>
<keyword evidence="2" id="KW-1185">Reference proteome</keyword>
<sequence length="302" mass="32105">MLQFGIDLGGTKTEIIALDREGNERLRRRAPTPRESYPDILNTILTLVTDAASELNEPYTLGLGIPGALSYKTGLVKNANTTCLIGKDLKGDIERSLKHPVVIANDADCLALSEATDGAGAGYDSVFAVIIGTGCGGGWVVNGKVISGPNAIAGEWGHNPLPWRTDQDGDFPCYCGLTGCQETLLSGSGIRLQAQFETGLEQSAEAWVKAAEAGDPQAQQVLFHHHKRLAKALAAVINLMDPHAIVLGGGASNIESIYRVVPELWGEWVFSDSVETPLLKSQYGDSSGVRGAAWLGRSSYSK</sequence>
<reference evidence="1 2" key="1">
    <citation type="submission" date="2024-04" db="EMBL/GenBank/DDBJ databases">
        <title>Draft genome sequence of Thalassolituus maritimus NBRC 116585.</title>
        <authorList>
            <person name="Miyakawa T."/>
            <person name="Kusuya Y."/>
            <person name="Miura T."/>
        </authorList>
    </citation>
    <scope>NUCLEOTIDE SEQUENCE [LARGE SCALE GENOMIC DNA]</scope>
    <source>
        <strain evidence="1 2">5NW40-0001</strain>
    </source>
</reference>
<dbReference type="Proteomes" id="UP001481413">
    <property type="component" value="Unassembled WGS sequence"/>
</dbReference>
<dbReference type="InterPro" id="IPR000600">
    <property type="entry name" value="ROK"/>
</dbReference>
<protein>
    <submittedName>
        <fullName evidence="1">ROK family protein</fullName>
    </submittedName>
</protein>
<accession>A0ABQ0A111</accession>
<dbReference type="SUPFAM" id="SSF53067">
    <property type="entry name" value="Actin-like ATPase domain"/>
    <property type="match status" value="1"/>
</dbReference>
<proteinExistence type="predicted"/>
<evidence type="ECO:0000313" key="2">
    <source>
        <dbReference type="Proteomes" id="UP001481413"/>
    </source>
</evidence>
<name>A0ABQ0A111_9GAMM</name>
<dbReference type="CDD" id="cd24066">
    <property type="entry name" value="ASKHA_NBD_ROK_EcFRK-like"/>
    <property type="match status" value="1"/>
</dbReference>
<dbReference type="PANTHER" id="PTHR18964">
    <property type="entry name" value="ROK (REPRESSOR, ORF, KINASE) FAMILY"/>
    <property type="match status" value="1"/>
</dbReference>